<evidence type="ECO:0000256" key="8">
    <source>
        <dbReference type="ARBA" id="ARBA00023002"/>
    </source>
</evidence>
<dbReference type="FunFam" id="3.40.50.10860:FF:000005">
    <property type="entry name" value="C-1-tetrahydrofolate synthase, cytoplasmic, putative"/>
    <property type="match status" value="1"/>
</dbReference>
<dbReference type="EMBL" id="LPVJ01000009">
    <property type="protein sequence ID" value="KUO96930.1"/>
    <property type="molecule type" value="Genomic_DNA"/>
</dbReference>
<dbReference type="AlphaFoldDB" id="A0A101XSZ8"/>
<dbReference type="InterPro" id="IPR020630">
    <property type="entry name" value="THF_DH/CycHdrlase_cat_dom"/>
</dbReference>
<dbReference type="CDD" id="cd01080">
    <property type="entry name" value="NAD_bind_m-THF_DH_Cyclohyd"/>
    <property type="match status" value="1"/>
</dbReference>
<dbReference type="InterPro" id="IPR036291">
    <property type="entry name" value="NAD(P)-bd_dom_sf"/>
</dbReference>
<comment type="subunit">
    <text evidence="2 12">Homodimer.</text>
</comment>
<dbReference type="Proteomes" id="UP000053557">
    <property type="component" value="Unassembled WGS sequence"/>
</dbReference>
<comment type="pathway">
    <text evidence="1 12">One-carbon metabolism; tetrahydrofolate interconversion.</text>
</comment>
<dbReference type="GO" id="GO:0009086">
    <property type="term" value="P:methionine biosynthetic process"/>
    <property type="evidence" value="ECO:0007669"/>
    <property type="project" value="UniProtKB-KW"/>
</dbReference>
<dbReference type="SUPFAM" id="SSF51735">
    <property type="entry name" value="NAD(P)-binding Rossmann-fold domains"/>
    <property type="match status" value="1"/>
</dbReference>
<evidence type="ECO:0000256" key="4">
    <source>
        <dbReference type="ARBA" id="ARBA00022605"/>
    </source>
</evidence>
<dbReference type="PANTHER" id="PTHR48099:SF5">
    <property type="entry name" value="C-1-TETRAHYDROFOLATE SYNTHASE, CYTOPLASMIC"/>
    <property type="match status" value="1"/>
</dbReference>
<dbReference type="GO" id="GO:0006164">
    <property type="term" value="P:purine nucleotide biosynthetic process"/>
    <property type="evidence" value="ECO:0007669"/>
    <property type="project" value="UniProtKB-KW"/>
</dbReference>
<keyword evidence="5 12" id="KW-0658">Purine biosynthesis</keyword>
<dbReference type="GO" id="GO:0004477">
    <property type="term" value="F:methenyltetrahydrofolate cyclohydrolase activity"/>
    <property type="evidence" value="ECO:0007669"/>
    <property type="project" value="UniProtKB-UniRule"/>
</dbReference>
<keyword evidence="3 12" id="KW-0554">One-carbon metabolism</keyword>
<evidence type="ECO:0000256" key="5">
    <source>
        <dbReference type="ARBA" id="ARBA00022755"/>
    </source>
</evidence>
<dbReference type="SUPFAM" id="SSF53223">
    <property type="entry name" value="Aminoacid dehydrogenase-like, N-terminal domain"/>
    <property type="match status" value="1"/>
</dbReference>
<comment type="catalytic activity">
    <reaction evidence="12">
        <text>(6R)-5,10-methenyltetrahydrofolate + H2O = (6R)-10-formyltetrahydrofolate + H(+)</text>
        <dbReference type="Rhea" id="RHEA:23700"/>
        <dbReference type="ChEBI" id="CHEBI:15377"/>
        <dbReference type="ChEBI" id="CHEBI:15378"/>
        <dbReference type="ChEBI" id="CHEBI:57455"/>
        <dbReference type="ChEBI" id="CHEBI:195366"/>
        <dbReference type="EC" id="3.5.4.9"/>
    </reaction>
</comment>
<comment type="similarity">
    <text evidence="12">Belongs to the tetrahydrofolate dehydrogenase/cyclohydrolase family.</text>
</comment>
<keyword evidence="4 12" id="KW-0028">Amino-acid biosynthesis</keyword>
<evidence type="ECO:0000256" key="3">
    <source>
        <dbReference type="ARBA" id="ARBA00022563"/>
    </source>
</evidence>
<dbReference type="UniPathway" id="UPA00193"/>
<reference evidence="15 16" key="1">
    <citation type="submission" date="2015-12" db="EMBL/GenBank/DDBJ databases">
        <title>Draft genome sequence of Acidibacillus ferrooxidans ITV001, isolated from a chalcopyrite acid mine drainage site in Brazil.</title>
        <authorList>
            <person name="Dall'Agnol H."/>
            <person name="Nancucheo I."/>
            <person name="Johnson B."/>
            <person name="Oliveira R."/>
            <person name="Leite L."/>
            <person name="Pylro V."/>
            <person name="Nunes G.L."/>
            <person name="Tzotzos G."/>
            <person name="Fernandes G.R."/>
            <person name="Dutra J."/>
            <person name="Orellana S.C."/>
            <person name="Oliveira G."/>
        </authorList>
    </citation>
    <scope>NUCLEOTIDE SEQUENCE [LARGE SCALE GENOMIC DNA]</scope>
    <source>
        <strain evidence="16">ITV01</strain>
    </source>
</reference>
<name>A0A101XSZ8_9BACL</name>
<evidence type="ECO:0000256" key="2">
    <source>
        <dbReference type="ARBA" id="ARBA00011738"/>
    </source>
</evidence>
<keyword evidence="9 12" id="KW-0368">Histidine biosynthesis</keyword>
<feature type="binding site" evidence="12">
    <location>
        <begin position="164"/>
        <end position="166"/>
    </location>
    <ligand>
        <name>NADP(+)</name>
        <dbReference type="ChEBI" id="CHEBI:58349"/>
    </ligand>
</feature>
<proteinExistence type="inferred from homology"/>
<evidence type="ECO:0000256" key="9">
    <source>
        <dbReference type="ARBA" id="ARBA00023102"/>
    </source>
</evidence>
<evidence type="ECO:0000256" key="7">
    <source>
        <dbReference type="ARBA" id="ARBA00022857"/>
    </source>
</evidence>
<gene>
    <name evidence="12" type="primary">folD</name>
    <name evidence="15" type="ORF">ATW55_08185</name>
</gene>
<dbReference type="GO" id="GO:0005829">
    <property type="term" value="C:cytosol"/>
    <property type="evidence" value="ECO:0007669"/>
    <property type="project" value="TreeGrafter"/>
</dbReference>
<dbReference type="GO" id="GO:0035999">
    <property type="term" value="P:tetrahydrofolate interconversion"/>
    <property type="evidence" value="ECO:0007669"/>
    <property type="project" value="UniProtKB-UniRule"/>
</dbReference>
<comment type="caution">
    <text evidence="12">Lacks conserved residue(s) required for the propagation of feature annotation.</text>
</comment>
<keyword evidence="16" id="KW-1185">Reference proteome</keyword>
<dbReference type="PROSITE" id="PS00767">
    <property type="entry name" value="THF_DHG_CYH_2"/>
    <property type="match status" value="1"/>
</dbReference>
<accession>A0A101XSZ8</accession>
<evidence type="ECO:0000259" key="14">
    <source>
        <dbReference type="Pfam" id="PF02882"/>
    </source>
</evidence>
<dbReference type="EC" id="1.5.1.5" evidence="12"/>
<dbReference type="GO" id="GO:0004488">
    <property type="term" value="F:methylenetetrahydrofolate dehydrogenase (NADP+) activity"/>
    <property type="evidence" value="ECO:0007669"/>
    <property type="project" value="UniProtKB-UniRule"/>
</dbReference>
<dbReference type="InterPro" id="IPR020867">
    <property type="entry name" value="THF_DH/CycHdrlase_CS"/>
</dbReference>
<feature type="domain" description="Tetrahydrofolate dehydrogenase/cyclohydrolase catalytic" evidence="13">
    <location>
        <begin position="5"/>
        <end position="119"/>
    </location>
</feature>
<evidence type="ECO:0000313" key="16">
    <source>
        <dbReference type="Proteomes" id="UP000053557"/>
    </source>
</evidence>
<evidence type="ECO:0000256" key="6">
    <source>
        <dbReference type="ARBA" id="ARBA00022801"/>
    </source>
</evidence>
<dbReference type="PANTHER" id="PTHR48099">
    <property type="entry name" value="C-1-TETRAHYDROFOLATE SYNTHASE, CYTOPLASMIC-RELATED"/>
    <property type="match status" value="1"/>
</dbReference>
<dbReference type="PRINTS" id="PR00085">
    <property type="entry name" value="THFDHDRGNASE"/>
</dbReference>
<organism evidence="15 16">
    <name type="scientific">Ferroacidibacillus organovorans</name>
    <dbReference type="NCBI Taxonomy" id="1765683"/>
    <lineage>
        <taxon>Bacteria</taxon>
        <taxon>Bacillati</taxon>
        <taxon>Bacillota</taxon>
        <taxon>Bacilli</taxon>
        <taxon>Bacillales</taxon>
        <taxon>Alicyclobacillaceae</taxon>
        <taxon>Ferroacidibacillus</taxon>
    </lineage>
</organism>
<dbReference type="FunFam" id="3.40.50.720:FF:000094">
    <property type="entry name" value="Bifunctional protein FolD"/>
    <property type="match status" value="1"/>
</dbReference>
<keyword evidence="8 12" id="KW-0560">Oxidoreductase</keyword>
<dbReference type="GO" id="GO:0000105">
    <property type="term" value="P:L-histidine biosynthetic process"/>
    <property type="evidence" value="ECO:0007669"/>
    <property type="project" value="UniProtKB-KW"/>
</dbReference>
<dbReference type="InterPro" id="IPR020631">
    <property type="entry name" value="THF_DH/CycHdrlase_NAD-bd_dom"/>
</dbReference>
<keyword evidence="6 12" id="KW-0378">Hydrolase</keyword>
<comment type="function">
    <text evidence="12">Catalyzes the oxidation of 5,10-methylenetetrahydrofolate to 5,10-methenyltetrahydrofolate and then the hydrolysis of 5,10-methenyltetrahydrofolate to 10-formyltetrahydrofolate.</text>
</comment>
<keyword evidence="11 12" id="KW-0511">Multifunctional enzyme</keyword>
<keyword evidence="10 12" id="KW-0486">Methionine biosynthesis</keyword>
<dbReference type="Gene3D" id="3.40.50.720">
    <property type="entry name" value="NAD(P)-binding Rossmann-like Domain"/>
    <property type="match status" value="1"/>
</dbReference>
<evidence type="ECO:0000256" key="11">
    <source>
        <dbReference type="ARBA" id="ARBA00023268"/>
    </source>
</evidence>
<evidence type="ECO:0000256" key="12">
    <source>
        <dbReference type="HAMAP-Rule" id="MF_01576"/>
    </source>
</evidence>
<feature type="binding site" evidence="12">
    <location>
        <position position="230"/>
    </location>
    <ligand>
        <name>NADP(+)</name>
        <dbReference type="ChEBI" id="CHEBI:58349"/>
    </ligand>
</feature>
<keyword evidence="7 12" id="KW-0521">NADP</keyword>
<evidence type="ECO:0000313" key="15">
    <source>
        <dbReference type="EMBL" id="KUO96930.1"/>
    </source>
</evidence>
<evidence type="ECO:0000259" key="13">
    <source>
        <dbReference type="Pfam" id="PF00763"/>
    </source>
</evidence>
<sequence>MGTIIDGAYWAGVSRQETAQKVQALKEKGITPRLVVLLIGDHPASASYVRGKEKAAWSVGIESEIMRFPAETDEQVILDTLDQLNQDPHVHGILVQLPLPAHMNEQRVVSRVSFEKDVDGFHERNVGALSIGTNRMVPCTPLGVMELLRYEKIDITGMHAVVIGRSNIVGKPMANLLLQANATVTICHSRTKDMRTLTRQADLLVAAVGIPRFVTAPDVKEGAVIIDVGINRVDGKICGDVDFSSVEPVASRITPVPKGVGPMTIAMLLANTVRASQIQHRV</sequence>
<evidence type="ECO:0000256" key="1">
    <source>
        <dbReference type="ARBA" id="ARBA00004777"/>
    </source>
</evidence>
<comment type="catalytic activity">
    <reaction evidence="12">
        <text>(6R)-5,10-methylene-5,6,7,8-tetrahydrofolate + NADP(+) = (6R)-5,10-methenyltetrahydrofolate + NADPH</text>
        <dbReference type="Rhea" id="RHEA:22812"/>
        <dbReference type="ChEBI" id="CHEBI:15636"/>
        <dbReference type="ChEBI" id="CHEBI:57455"/>
        <dbReference type="ChEBI" id="CHEBI:57783"/>
        <dbReference type="ChEBI" id="CHEBI:58349"/>
        <dbReference type="EC" id="1.5.1.5"/>
    </reaction>
</comment>
<comment type="caution">
    <text evidence="15">The sequence shown here is derived from an EMBL/GenBank/DDBJ whole genome shotgun (WGS) entry which is preliminary data.</text>
</comment>
<dbReference type="InterPro" id="IPR046346">
    <property type="entry name" value="Aminoacid_DH-like_N_sf"/>
</dbReference>
<feature type="domain" description="Tetrahydrofolate dehydrogenase/cyclohydrolase NAD(P)-binding" evidence="14">
    <location>
        <begin position="138"/>
        <end position="278"/>
    </location>
</feature>
<dbReference type="Pfam" id="PF00763">
    <property type="entry name" value="THF_DHG_CYH"/>
    <property type="match status" value="1"/>
</dbReference>
<dbReference type="InterPro" id="IPR000672">
    <property type="entry name" value="THF_DH/CycHdrlase"/>
</dbReference>
<dbReference type="Pfam" id="PF02882">
    <property type="entry name" value="THF_DHG_CYH_C"/>
    <property type="match status" value="1"/>
</dbReference>
<dbReference type="Gene3D" id="3.40.50.10860">
    <property type="entry name" value="Leucine Dehydrogenase, chain A, domain 1"/>
    <property type="match status" value="1"/>
</dbReference>
<protein>
    <recommendedName>
        <fullName evidence="12">Bifunctional protein FolD</fullName>
    </recommendedName>
    <domain>
        <recommendedName>
            <fullName evidence="12">Methylenetetrahydrofolate dehydrogenase</fullName>
            <ecNumber evidence="12">1.5.1.5</ecNumber>
        </recommendedName>
    </domain>
    <domain>
        <recommendedName>
            <fullName evidence="12">Methenyltetrahydrofolate cyclohydrolase</fullName>
            <ecNumber evidence="12">3.5.4.9</ecNumber>
        </recommendedName>
    </domain>
</protein>
<dbReference type="OrthoDB" id="9803580at2"/>
<dbReference type="HAMAP" id="MF_01576">
    <property type="entry name" value="THF_DHG_CYH"/>
    <property type="match status" value="1"/>
</dbReference>
<evidence type="ECO:0000256" key="10">
    <source>
        <dbReference type="ARBA" id="ARBA00023167"/>
    </source>
</evidence>
<dbReference type="EC" id="3.5.4.9" evidence="12"/>